<keyword evidence="2 3" id="KW-0647">Proteasome</keyword>
<dbReference type="Proteomes" id="UP000011083">
    <property type="component" value="Unassembled WGS sequence"/>
</dbReference>
<reference evidence="3 4" key="1">
    <citation type="journal article" date="2013" name="Genome Biol.">
        <title>Genome of Acanthamoeba castellanii highlights extensive lateral gene transfer and early evolution of tyrosine kinase signaling.</title>
        <authorList>
            <person name="Clarke M."/>
            <person name="Lohan A.J."/>
            <person name="Liu B."/>
            <person name="Lagkouvardos I."/>
            <person name="Roy S."/>
            <person name="Zafar N."/>
            <person name="Bertelli C."/>
            <person name="Schilde C."/>
            <person name="Kianianmomeni A."/>
            <person name="Burglin T.R."/>
            <person name="Frech C."/>
            <person name="Turcotte B."/>
            <person name="Kopec K.O."/>
            <person name="Synnott J.M."/>
            <person name="Choo C."/>
            <person name="Paponov I."/>
            <person name="Finkler A."/>
            <person name="Soon Heng Tan C."/>
            <person name="Hutchins A.P."/>
            <person name="Weinmeier T."/>
            <person name="Rattei T."/>
            <person name="Chu J.S."/>
            <person name="Gimenez G."/>
            <person name="Irimia M."/>
            <person name="Rigden D.J."/>
            <person name="Fitzpatrick D.A."/>
            <person name="Lorenzo-Morales J."/>
            <person name="Bateman A."/>
            <person name="Chiu C.H."/>
            <person name="Tang P."/>
            <person name="Hegemann P."/>
            <person name="Fromm H."/>
            <person name="Raoult D."/>
            <person name="Greub G."/>
            <person name="Miranda-Saavedra D."/>
            <person name="Chen N."/>
            <person name="Nash P."/>
            <person name="Ginger M.L."/>
            <person name="Horn M."/>
            <person name="Schaap P."/>
            <person name="Caler L."/>
            <person name="Loftus B."/>
        </authorList>
    </citation>
    <scope>NUCLEOTIDE SEQUENCE [LARGE SCALE GENOMIC DNA]</scope>
    <source>
        <strain evidence="3 4">Neff</strain>
    </source>
</reference>
<dbReference type="GO" id="GO:0005737">
    <property type="term" value="C:cytoplasm"/>
    <property type="evidence" value="ECO:0007669"/>
    <property type="project" value="UniProtKB-SubCell"/>
</dbReference>
<dbReference type="AlphaFoldDB" id="L8HAD3"/>
<dbReference type="VEuPathDB" id="AmoebaDB:ACA1_159830"/>
<dbReference type="InterPro" id="IPR029055">
    <property type="entry name" value="Ntn_hydrolases_N"/>
</dbReference>
<dbReference type="CDD" id="cd03760">
    <property type="entry name" value="proteasome_beta_type_4"/>
    <property type="match status" value="1"/>
</dbReference>
<evidence type="ECO:0000313" key="3">
    <source>
        <dbReference type="EMBL" id="ELR22135.1"/>
    </source>
</evidence>
<keyword evidence="2" id="KW-0963">Cytoplasm</keyword>
<evidence type="ECO:0000256" key="2">
    <source>
        <dbReference type="PIRNR" id="PIRNR001213"/>
    </source>
</evidence>
<dbReference type="GO" id="GO:0019774">
    <property type="term" value="C:proteasome core complex, beta-subunit complex"/>
    <property type="evidence" value="ECO:0007669"/>
    <property type="project" value="UniProtKB-UniRule"/>
</dbReference>
<dbReference type="InterPro" id="IPR016295">
    <property type="entry name" value="Proteasome_beta4"/>
</dbReference>
<dbReference type="EMBL" id="KB007890">
    <property type="protein sequence ID" value="ELR22135.1"/>
    <property type="molecule type" value="Genomic_DNA"/>
</dbReference>
<dbReference type="PIRSF" id="PIRSF001213">
    <property type="entry name" value="Psome_endopept_beta"/>
    <property type="match status" value="1"/>
</dbReference>
<dbReference type="PANTHER" id="PTHR32194:SF6">
    <property type="entry name" value="PROTEASOME SUBUNIT BETA"/>
    <property type="match status" value="1"/>
</dbReference>
<dbReference type="GeneID" id="14923061"/>
<evidence type="ECO:0000256" key="1">
    <source>
        <dbReference type="ARBA" id="ARBA00023242"/>
    </source>
</evidence>
<sequence length="266" mass="30019">MQHRFTNAPSYGLDFSNSLDPWKDMKQLWTEAAADKIAPVTGPSTRTLDPITTGTSVLAIQYKDGVMLTADTLVSYGSLARFRSCSRIKKVGEYTILGASGEYSDFQSTSVMLDELIDRDHAYEDGAKLHPHEIFSYLGRVMYGRRNKFDPLWNQYILAGFRDGKSFLGQVDLYGTAFQDSTLATGYGAHIARPLMRKAYRPDLSEEEARKVLEDCMRVMFYRDARTINKIQLAKVTAEGVVVSEPYSLATEWTYNEIALGYPRPE</sequence>
<name>L8HAD3_ACACF</name>
<dbReference type="OrthoDB" id="10248542at2759"/>
<dbReference type="RefSeq" id="XP_004348593.1">
    <property type="nucleotide sequence ID" value="XM_004348543.1"/>
</dbReference>
<dbReference type="GO" id="GO:0010498">
    <property type="term" value="P:proteasomal protein catabolic process"/>
    <property type="evidence" value="ECO:0007669"/>
    <property type="project" value="UniProtKB-ARBA"/>
</dbReference>
<keyword evidence="4" id="KW-1185">Reference proteome</keyword>
<comment type="subcellular location">
    <subcellularLocation>
        <location evidence="2">Cytoplasm</location>
    </subcellularLocation>
    <subcellularLocation>
        <location evidence="2">Nucleus</location>
    </subcellularLocation>
</comment>
<accession>L8HAD3</accession>
<dbReference type="GO" id="GO:0005634">
    <property type="term" value="C:nucleus"/>
    <property type="evidence" value="ECO:0007669"/>
    <property type="project" value="UniProtKB-SubCell"/>
</dbReference>
<dbReference type="PROSITE" id="PS51476">
    <property type="entry name" value="PROTEASOME_BETA_2"/>
    <property type="match status" value="1"/>
</dbReference>
<keyword evidence="1 2" id="KW-0539">Nucleus</keyword>
<organism evidence="3 4">
    <name type="scientific">Acanthamoeba castellanii (strain ATCC 30010 / Neff)</name>
    <dbReference type="NCBI Taxonomy" id="1257118"/>
    <lineage>
        <taxon>Eukaryota</taxon>
        <taxon>Amoebozoa</taxon>
        <taxon>Discosea</taxon>
        <taxon>Longamoebia</taxon>
        <taxon>Centramoebida</taxon>
        <taxon>Acanthamoebidae</taxon>
        <taxon>Acanthamoeba</taxon>
    </lineage>
</organism>
<comment type="similarity">
    <text evidence="2">Belongs to the peptidase T1B family.</text>
</comment>
<dbReference type="STRING" id="1257118.L8HAD3"/>
<dbReference type="SUPFAM" id="SSF56235">
    <property type="entry name" value="N-terminal nucleophile aminohydrolases (Ntn hydrolases)"/>
    <property type="match status" value="1"/>
</dbReference>
<dbReference type="InterPro" id="IPR001353">
    <property type="entry name" value="Proteasome_sua/b"/>
</dbReference>
<comment type="function">
    <text evidence="2">Non-catalytic component of the proteasome.</text>
</comment>
<evidence type="ECO:0000313" key="4">
    <source>
        <dbReference type="Proteomes" id="UP000011083"/>
    </source>
</evidence>
<protein>
    <recommendedName>
        <fullName evidence="2">Proteasome subunit beta</fullName>
    </recommendedName>
</protein>
<dbReference type="Pfam" id="PF00227">
    <property type="entry name" value="Proteasome"/>
    <property type="match status" value="1"/>
</dbReference>
<dbReference type="InterPro" id="IPR023333">
    <property type="entry name" value="Proteasome_suB-type"/>
</dbReference>
<dbReference type="Gene3D" id="3.60.20.10">
    <property type="entry name" value="Glutamine Phosphoribosylpyrophosphate, subunit 1, domain 1"/>
    <property type="match status" value="1"/>
</dbReference>
<dbReference type="PANTHER" id="PTHR32194">
    <property type="entry name" value="METALLOPROTEASE TLDD"/>
    <property type="match status" value="1"/>
</dbReference>
<dbReference type="OMA" id="QPIMRRY"/>
<gene>
    <name evidence="3" type="ORF">ACA1_159830</name>
</gene>
<dbReference type="KEGG" id="acan:ACA1_159830"/>
<proteinExistence type="inferred from homology"/>